<feature type="transmembrane region" description="Helical" evidence="6">
    <location>
        <begin position="40"/>
        <end position="64"/>
    </location>
</feature>
<dbReference type="EMBL" id="FOUT01000004">
    <property type="protein sequence ID" value="SFM93652.1"/>
    <property type="molecule type" value="Genomic_DNA"/>
</dbReference>
<feature type="transmembrane region" description="Helical" evidence="6">
    <location>
        <begin position="113"/>
        <end position="138"/>
    </location>
</feature>
<evidence type="ECO:0000256" key="5">
    <source>
        <dbReference type="ARBA" id="ARBA00023136"/>
    </source>
</evidence>
<dbReference type="GO" id="GO:0005886">
    <property type="term" value="C:plasma membrane"/>
    <property type="evidence" value="ECO:0007669"/>
    <property type="project" value="UniProtKB-SubCell"/>
</dbReference>
<keyword evidence="3 6" id="KW-0812">Transmembrane</keyword>
<proteinExistence type="predicted"/>
<keyword evidence="4 6" id="KW-1133">Transmembrane helix</keyword>
<dbReference type="Pfam" id="PF01810">
    <property type="entry name" value="LysE"/>
    <property type="match status" value="1"/>
</dbReference>
<organism evidence="7 8">
    <name type="scientific">Flavobacterium succinicans</name>
    <dbReference type="NCBI Taxonomy" id="29536"/>
    <lineage>
        <taxon>Bacteria</taxon>
        <taxon>Pseudomonadati</taxon>
        <taxon>Bacteroidota</taxon>
        <taxon>Flavobacteriia</taxon>
        <taxon>Flavobacteriales</taxon>
        <taxon>Flavobacteriaceae</taxon>
        <taxon>Flavobacterium</taxon>
    </lineage>
</organism>
<dbReference type="InterPro" id="IPR001123">
    <property type="entry name" value="LeuE-type"/>
</dbReference>
<feature type="transmembrane region" description="Helical" evidence="6">
    <location>
        <begin position="70"/>
        <end position="92"/>
    </location>
</feature>
<dbReference type="STRING" id="29536.FLB_16240"/>
<feature type="transmembrane region" description="Helical" evidence="6">
    <location>
        <begin position="6"/>
        <end position="28"/>
    </location>
</feature>
<feature type="transmembrane region" description="Helical" evidence="6">
    <location>
        <begin position="185"/>
        <end position="206"/>
    </location>
</feature>
<evidence type="ECO:0000256" key="6">
    <source>
        <dbReference type="SAM" id="Phobius"/>
    </source>
</evidence>
<dbReference type="RefSeq" id="WP_024979982.1">
    <property type="nucleotide sequence ID" value="NZ_CBCRUM010000003.1"/>
</dbReference>
<sequence length="212" mass="23778">MHIVGLFFLGFISAFVGISPPGLINMTAVKVNLKEGKRTAMWFVLGAVLVIFIQTFLALLFARVLDKSPALLLLFREIGCVIFALLTVYFLLVAKKPKIKEGNIKKYSKKSRFFLGILLSALNFFPIPYYVLLGITFASYHLFSFDITSILIFVLGVVSGAFMVFYGYVFFFNKIEAKAGFFLQNMNTLIGSVTGIMTLLTLYNIMDSYGLF</sequence>
<name>A0A1I4UXG4_9FLAO</name>
<dbReference type="AlphaFoldDB" id="A0A1I4UXG4"/>
<gene>
    <name evidence="7" type="ORF">SAMN05444143_10429</name>
</gene>
<dbReference type="PANTHER" id="PTHR30086">
    <property type="entry name" value="ARGININE EXPORTER PROTEIN ARGO"/>
    <property type="match status" value="1"/>
</dbReference>
<evidence type="ECO:0000256" key="4">
    <source>
        <dbReference type="ARBA" id="ARBA00022989"/>
    </source>
</evidence>
<keyword evidence="5 6" id="KW-0472">Membrane</keyword>
<feature type="transmembrane region" description="Helical" evidence="6">
    <location>
        <begin position="150"/>
        <end position="173"/>
    </location>
</feature>
<accession>A0A1I4UXG4</accession>
<evidence type="ECO:0000256" key="3">
    <source>
        <dbReference type="ARBA" id="ARBA00022692"/>
    </source>
</evidence>
<dbReference type="eggNOG" id="COG1280">
    <property type="taxonomic scope" value="Bacteria"/>
</dbReference>
<evidence type="ECO:0000313" key="7">
    <source>
        <dbReference type="EMBL" id="SFM93652.1"/>
    </source>
</evidence>
<keyword evidence="8" id="KW-1185">Reference proteome</keyword>
<comment type="subcellular location">
    <subcellularLocation>
        <location evidence="1">Cell membrane</location>
        <topology evidence="1">Multi-pass membrane protein</topology>
    </subcellularLocation>
</comment>
<evidence type="ECO:0000256" key="2">
    <source>
        <dbReference type="ARBA" id="ARBA00022475"/>
    </source>
</evidence>
<dbReference type="GO" id="GO:0015171">
    <property type="term" value="F:amino acid transmembrane transporter activity"/>
    <property type="evidence" value="ECO:0007669"/>
    <property type="project" value="TreeGrafter"/>
</dbReference>
<keyword evidence="2" id="KW-1003">Cell membrane</keyword>
<protein>
    <submittedName>
        <fullName evidence="7">Threonine/homoserine/homoserine lactone efflux protein</fullName>
    </submittedName>
</protein>
<evidence type="ECO:0000256" key="1">
    <source>
        <dbReference type="ARBA" id="ARBA00004651"/>
    </source>
</evidence>
<dbReference type="PANTHER" id="PTHR30086:SF20">
    <property type="entry name" value="ARGININE EXPORTER PROTEIN ARGO-RELATED"/>
    <property type="match status" value="1"/>
</dbReference>
<dbReference type="Proteomes" id="UP000182961">
    <property type="component" value="Unassembled WGS sequence"/>
</dbReference>
<evidence type="ECO:0000313" key="8">
    <source>
        <dbReference type="Proteomes" id="UP000182961"/>
    </source>
</evidence>
<reference evidence="8" key="1">
    <citation type="submission" date="2016-10" db="EMBL/GenBank/DDBJ databases">
        <authorList>
            <person name="Varghese N."/>
            <person name="Submissions S."/>
        </authorList>
    </citation>
    <scope>NUCLEOTIDE SEQUENCE [LARGE SCALE GENOMIC DNA]</scope>
    <source>
        <strain evidence="8">DSM 4002</strain>
    </source>
</reference>